<feature type="binding site" evidence="17">
    <location>
        <position position="165"/>
    </location>
    <ligand>
        <name>Ca(2+)</name>
        <dbReference type="ChEBI" id="CHEBI:29108"/>
        <label>1</label>
    </ligand>
</feature>
<feature type="repeat" description="Hemopexin" evidence="20">
    <location>
        <begin position="404"/>
        <end position="447"/>
    </location>
</feature>
<feature type="repeat" description="Hemopexin" evidence="20">
    <location>
        <begin position="355"/>
        <end position="403"/>
    </location>
</feature>
<comment type="cofactor">
    <cofactor evidence="17">
        <name>Zn(2+)</name>
        <dbReference type="ChEBI" id="CHEBI:29105"/>
    </cofactor>
    <text evidence="17">Binds 2 Zn(2+) ions per subunit.</text>
</comment>
<dbReference type="InterPro" id="IPR036375">
    <property type="entry name" value="Hemopexin-like_dom_sf"/>
</dbReference>
<dbReference type="SMART" id="SM00120">
    <property type="entry name" value="HX"/>
    <property type="match status" value="4"/>
</dbReference>
<keyword evidence="8" id="KW-0677">Repeat</keyword>
<dbReference type="InterPro" id="IPR033739">
    <property type="entry name" value="M10A_MMP"/>
</dbReference>
<feature type="binding site" evidence="17">
    <location>
        <position position="139"/>
    </location>
    <ligand>
        <name>Ca(2+)</name>
        <dbReference type="ChEBI" id="CHEBI:29108"/>
        <label>3</label>
    </ligand>
</feature>
<dbReference type="HOGENOM" id="CLU_015489_6_0_1"/>
<feature type="region of interest" description="Disordered" evidence="21">
    <location>
        <begin position="230"/>
        <end position="258"/>
    </location>
</feature>
<feature type="binding site" evidence="17">
    <location>
        <position position="134"/>
    </location>
    <ligand>
        <name>Zn(2+)</name>
        <dbReference type="ChEBI" id="CHEBI:29105"/>
        <label>1</label>
    </ligand>
</feature>
<keyword evidence="9" id="KW-0378">Hydrolase</keyword>
<sequence length="447" mass="50084">KYLDEYYERKEAPVGMLRASSNSLSNKIQEMQAFFGLQINGKLDYKTMQMMKSPRCGVPDVASYSLFPEEPKWKKDTLTYRIVKYTPDLSRAEVDKAIQMGLKAWSDVSPLNFVKLDSGEADIVISFEVGDHGDSYPFDGPRGTLAHAFAPGEGLGGDTHFDDDEKWTMGFNGFNLFTVAAHEFGHALGLAHSNSPSALMYPTYKYQHSSGFRLPHDDVQGIQALYALGPRTSGQGNPNIQPAGPPQNPQQPNLPANPEKCNPQMSFDAVTAMGNQLLFFKDRFVWRRHAQLTAATPGFIQSSFPQLMSNIDAAYDIPNKQIAYLFKDSNYWVTNGIQTQSFPRSITDFGLPSDVRQIDAAVYLKESKKTLFFVGEEYYSYNEAKRKMDDGYPKAIEEEFSGIDGKIDAAFEVNGSIYFFSGSMAYKYDNEKEDVVYVVKANSWLGC</sequence>
<feature type="binding site" evidence="17">
    <location>
        <position position="165"/>
    </location>
    <ligand>
        <name>Ca(2+)</name>
        <dbReference type="ChEBI" id="CHEBI:29108"/>
        <label>3</label>
    </ligand>
</feature>
<dbReference type="Gene3D" id="2.110.10.10">
    <property type="entry name" value="Hemopexin-like domain"/>
    <property type="match status" value="1"/>
</dbReference>
<organism evidence="23 24">
    <name type="scientific">Latimeria chalumnae</name>
    <name type="common">Coelacanth</name>
    <dbReference type="NCBI Taxonomy" id="7897"/>
    <lineage>
        <taxon>Eukaryota</taxon>
        <taxon>Metazoa</taxon>
        <taxon>Chordata</taxon>
        <taxon>Craniata</taxon>
        <taxon>Vertebrata</taxon>
        <taxon>Euteleostomi</taxon>
        <taxon>Coelacanthiformes</taxon>
        <taxon>Coelacanthidae</taxon>
        <taxon>Latimeria</taxon>
    </lineage>
</organism>
<feature type="binding site" evidence="17">
    <location>
        <position position="162"/>
    </location>
    <ligand>
        <name>Ca(2+)</name>
        <dbReference type="ChEBI" id="CHEBI:29108"/>
        <label>3</label>
    </ligand>
</feature>
<dbReference type="CDD" id="cd04278">
    <property type="entry name" value="ZnMc_MMP"/>
    <property type="match status" value="1"/>
</dbReference>
<feature type="binding site" evidence="17">
    <location>
        <position position="160"/>
    </location>
    <ligand>
        <name>Zn(2+)</name>
        <dbReference type="ChEBI" id="CHEBI:29105"/>
        <label>1</label>
    </ligand>
</feature>
<keyword evidence="10 16" id="KW-0862">Zinc</keyword>
<dbReference type="SUPFAM" id="SSF50923">
    <property type="entry name" value="Hemopexin-like domain"/>
    <property type="match status" value="1"/>
</dbReference>
<evidence type="ECO:0000256" key="15">
    <source>
        <dbReference type="PIRSR" id="PIRSR001191-1"/>
    </source>
</evidence>
<dbReference type="EMBL" id="AFYH01094591">
    <property type="status" value="NOT_ANNOTATED_CDS"/>
    <property type="molecule type" value="Genomic_DNA"/>
</dbReference>
<evidence type="ECO:0000256" key="9">
    <source>
        <dbReference type="ARBA" id="ARBA00022801"/>
    </source>
</evidence>
<feature type="binding site" evidence="17">
    <location>
        <position position="200"/>
    </location>
    <ligand>
        <name>Zn(2+)</name>
        <dbReference type="ChEBI" id="CHEBI:29105"/>
        <label>2</label>
        <note>catalytic</note>
    </ligand>
</feature>
<keyword evidence="4" id="KW-0272">Extracellular matrix</keyword>
<keyword evidence="12" id="KW-0482">Metalloprotease</keyword>
<dbReference type="Gene3D" id="3.40.390.10">
    <property type="entry name" value="Collagenase (Catalytic Domain)"/>
    <property type="match status" value="1"/>
</dbReference>
<feature type="binding site" evidence="17">
    <location>
        <position position="158"/>
    </location>
    <ligand>
        <name>Ca(2+)</name>
        <dbReference type="ChEBI" id="CHEBI:29108"/>
        <label>2</label>
    </ligand>
</feature>
<evidence type="ECO:0000256" key="17">
    <source>
        <dbReference type="PIRSR" id="PIRSR621190-2"/>
    </source>
</evidence>
<protein>
    <submittedName>
        <fullName evidence="23">Matrix metallopeptidase 20</fullName>
    </submittedName>
</protein>
<keyword evidence="7" id="KW-0732">Signal</keyword>
<feature type="active site" evidence="15">
    <location>
        <position position="183"/>
    </location>
</feature>
<proteinExistence type="inferred from homology"/>
<dbReference type="STRING" id="7897.ENSLACP00000016549"/>
<dbReference type="GO" id="GO:0031012">
    <property type="term" value="C:extracellular matrix"/>
    <property type="evidence" value="ECO:0007669"/>
    <property type="project" value="InterPro"/>
</dbReference>
<dbReference type="InterPro" id="IPR000585">
    <property type="entry name" value="Hemopexin-like_dom"/>
</dbReference>
<feature type="domain" description="Peptidase metallopeptidase" evidence="22">
    <location>
        <begin position="69"/>
        <end position="228"/>
    </location>
</feature>
<dbReference type="GO" id="GO:0030574">
    <property type="term" value="P:collagen catabolic process"/>
    <property type="evidence" value="ECO:0007669"/>
    <property type="project" value="TreeGrafter"/>
</dbReference>
<evidence type="ECO:0000256" key="3">
    <source>
        <dbReference type="ARBA" id="ARBA00022525"/>
    </source>
</evidence>
<dbReference type="GO" id="GO:0004222">
    <property type="term" value="F:metalloendopeptidase activity"/>
    <property type="evidence" value="ECO:0007669"/>
    <property type="project" value="InterPro"/>
</dbReference>
<feature type="repeat" description="Hemopexin" evidence="20">
    <location>
        <begin position="258"/>
        <end position="307"/>
    </location>
</feature>
<feature type="binding site" evidence="17">
    <location>
        <position position="88"/>
    </location>
    <ligand>
        <name>Ca(2+)</name>
        <dbReference type="ChEBI" id="CHEBI:29108"/>
        <label>1</label>
    </ligand>
</feature>
<dbReference type="InterPro" id="IPR006026">
    <property type="entry name" value="Peptidase_Metallo"/>
</dbReference>
<dbReference type="Proteomes" id="UP000008672">
    <property type="component" value="Unassembled WGS sequence"/>
</dbReference>
<evidence type="ECO:0000256" key="19">
    <source>
        <dbReference type="PIRSR" id="PIRSR621190-5"/>
    </source>
</evidence>
<evidence type="ECO:0000256" key="16">
    <source>
        <dbReference type="PIRSR" id="PIRSR001191-2"/>
    </source>
</evidence>
<comment type="cofactor">
    <cofactor evidence="17">
        <name>Ca(2+)</name>
        <dbReference type="ChEBI" id="CHEBI:29108"/>
    </cofactor>
    <text evidence="17">Can bind about 5 Ca(2+) ions per subunit.</text>
</comment>
<feature type="binding site" evidence="17">
    <location>
        <position position="147"/>
    </location>
    <ligand>
        <name>Zn(2+)</name>
        <dbReference type="ChEBI" id="CHEBI:29105"/>
        <label>1</label>
    </ligand>
</feature>
<dbReference type="InterPro" id="IPR001818">
    <property type="entry name" value="Pept_M10_metallopeptidase"/>
</dbReference>
<feature type="binding site" evidence="17">
    <location>
        <position position="132"/>
    </location>
    <ligand>
        <name>Zn(2+)</name>
        <dbReference type="ChEBI" id="CHEBI:29105"/>
        <label>1</label>
    </ligand>
</feature>
<feature type="binding site" evidence="17">
    <location>
        <position position="156"/>
    </location>
    <ligand>
        <name>Ca(2+)</name>
        <dbReference type="ChEBI" id="CHEBI:29108"/>
        <label>2</label>
    </ligand>
</feature>
<dbReference type="EMBL" id="AFYH01094588">
    <property type="status" value="NOT_ANNOTATED_CDS"/>
    <property type="molecule type" value="Genomic_DNA"/>
</dbReference>
<gene>
    <name evidence="23" type="primary">MMP20</name>
</gene>
<dbReference type="FunCoup" id="H3B3S8">
    <property type="interactions" value="28"/>
</dbReference>
<evidence type="ECO:0000256" key="5">
    <source>
        <dbReference type="ARBA" id="ARBA00022670"/>
    </source>
</evidence>
<evidence type="ECO:0000256" key="7">
    <source>
        <dbReference type="ARBA" id="ARBA00022729"/>
    </source>
</evidence>
<feature type="short sequence motif" description="Cysteine switch" evidence="19">
    <location>
        <begin position="54"/>
        <end position="61"/>
    </location>
</feature>
<dbReference type="SMART" id="SM00235">
    <property type="entry name" value="ZnMc"/>
    <property type="match status" value="1"/>
</dbReference>
<dbReference type="PROSITE" id="PS00546">
    <property type="entry name" value="CYSTEINE_SWITCH"/>
    <property type="match status" value="1"/>
</dbReference>
<dbReference type="InParanoid" id="H3B3S8"/>
<dbReference type="Pfam" id="PF00413">
    <property type="entry name" value="Peptidase_M10"/>
    <property type="match status" value="1"/>
</dbReference>
<reference evidence="23" key="2">
    <citation type="submission" date="2025-08" db="UniProtKB">
        <authorList>
            <consortium name="Ensembl"/>
        </authorList>
    </citation>
    <scope>IDENTIFICATION</scope>
</reference>
<dbReference type="InterPro" id="IPR036365">
    <property type="entry name" value="PGBD-like_sf"/>
</dbReference>
<keyword evidence="6 16" id="KW-0479">Metal-binding</keyword>
<feature type="binding site" evidence="17">
    <location>
        <position position="314"/>
    </location>
    <ligand>
        <name>Ca(2+)</name>
        <dbReference type="ChEBI" id="CHEBI:29108"/>
        <label>5</label>
    </ligand>
</feature>
<dbReference type="GO" id="GO:0008270">
    <property type="term" value="F:zinc ion binding"/>
    <property type="evidence" value="ECO:0007669"/>
    <property type="project" value="InterPro"/>
</dbReference>
<feature type="binding site" evidence="17">
    <location>
        <position position="312"/>
    </location>
    <ligand>
        <name>Ca(2+)</name>
        <dbReference type="ChEBI" id="CHEBI:29108"/>
        <label>4</label>
    </ligand>
</feature>
<dbReference type="Ensembl" id="ENSLACT00000016663.1">
    <property type="protein sequence ID" value="ENSLACP00000016549.1"/>
    <property type="gene ID" value="ENSLACG00000014582.1"/>
</dbReference>
<feature type="disulfide bond" evidence="18">
    <location>
        <begin position="261"/>
        <end position="447"/>
    </location>
</feature>
<dbReference type="SUPFAM" id="SSF55486">
    <property type="entry name" value="Metalloproteases ('zincins'), catalytic domain"/>
    <property type="match status" value="1"/>
</dbReference>
<evidence type="ECO:0000256" key="18">
    <source>
        <dbReference type="PIRSR" id="PIRSR621190-3"/>
    </source>
</evidence>
<reference evidence="24" key="1">
    <citation type="submission" date="2011-08" db="EMBL/GenBank/DDBJ databases">
        <title>The draft genome of Latimeria chalumnae.</title>
        <authorList>
            <person name="Di Palma F."/>
            <person name="Alfoldi J."/>
            <person name="Johnson J."/>
            <person name="Berlin A."/>
            <person name="Gnerre S."/>
            <person name="Jaffe D."/>
            <person name="MacCallum I."/>
            <person name="Young S."/>
            <person name="Walker B.J."/>
            <person name="Lander E."/>
            <person name="Lindblad-Toh K."/>
        </authorList>
    </citation>
    <scope>NUCLEOTIDE SEQUENCE [LARGE SCALE GENOMIC DNA]</scope>
    <source>
        <strain evidence="24">Wild caught</strain>
    </source>
</reference>
<dbReference type="InterPro" id="IPR018487">
    <property type="entry name" value="Hemopexin-like_repeat"/>
</dbReference>
<evidence type="ECO:0000256" key="14">
    <source>
        <dbReference type="ARBA" id="ARBA00023157"/>
    </source>
</evidence>
<dbReference type="OMA" id="YKNPYGF"/>
<evidence type="ECO:0000256" key="13">
    <source>
        <dbReference type="ARBA" id="ARBA00023145"/>
    </source>
</evidence>
<reference evidence="23" key="3">
    <citation type="submission" date="2025-09" db="UniProtKB">
        <authorList>
            <consortium name="Ensembl"/>
        </authorList>
    </citation>
    <scope>IDENTIFICATION</scope>
</reference>
<dbReference type="PANTHER" id="PTHR10201:SF125">
    <property type="entry name" value="MATRIX METALLOPROTEINASE-20"/>
    <property type="match status" value="1"/>
</dbReference>
<evidence type="ECO:0000256" key="4">
    <source>
        <dbReference type="ARBA" id="ARBA00022530"/>
    </source>
</evidence>
<evidence type="ECO:0000256" key="21">
    <source>
        <dbReference type="SAM" id="MobiDB-lite"/>
    </source>
</evidence>
<dbReference type="InterPro" id="IPR002477">
    <property type="entry name" value="Peptidoglycan-bd-like"/>
</dbReference>
<evidence type="ECO:0000256" key="8">
    <source>
        <dbReference type="ARBA" id="ARBA00022737"/>
    </source>
</evidence>
<feature type="binding site" evidence="17">
    <location>
        <position position="122"/>
    </location>
    <ligand>
        <name>Ca(2+)</name>
        <dbReference type="ChEBI" id="CHEBI:29108"/>
        <label>2</label>
    </ligand>
</feature>
<dbReference type="InterPro" id="IPR021190">
    <property type="entry name" value="Pept_M10A"/>
</dbReference>
<dbReference type="PROSITE" id="PS51642">
    <property type="entry name" value="HEMOPEXIN_2"/>
    <property type="match status" value="4"/>
</dbReference>
<dbReference type="GO" id="GO:0097186">
    <property type="term" value="P:amelogenesis"/>
    <property type="evidence" value="ECO:0007669"/>
    <property type="project" value="TreeGrafter"/>
</dbReference>
<dbReference type="PRINTS" id="PR00138">
    <property type="entry name" value="MATRIXIN"/>
</dbReference>
<dbReference type="EMBL" id="AFYH01094589">
    <property type="status" value="NOT_ANNOTATED_CDS"/>
    <property type="molecule type" value="Genomic_DNA"/>
</dbReference>
<dbReference type="Pfam" id="PF01471">
    <property type="entry name" value="PG_binding_1"/>
    <property type="match status" value="1"/>
</dbReference>
<comment type="subcellular location">
    <subcellularLocation>
        <location evidence="1">Secreted</location>
        <location evidence="1">Extracellular space</location>
        <location evidence="1">Extracellular matrix</location>
    </subcellularLocation>
</comment>
<dbReference type="eggNOG" id="KOG1565">
    <property type="taxonomic scope" value="Eukaryota"/>
</dbReference>
<dbReference type="Pfam" id="PF00045">
    <property type="entry name" value="Hemopexin"/>
    <property type="match status" value="4"/>
</dbReference>
<dbReference type="PIRSF" id="PIRSF001191">
    <property type="entry name" value="Peptidase_M10A_matrix"/>
    <property type="match status" value="1"/>
</dbReference>
<dbReference type="GeneTree" id="ENSGT00940000161277"/>
<feature type="binding site" evidence="16">
    <location>
        <position position="186"/>
    </location>
    <ligand>
        <name>Zn(2+)</name>
        <dbReference type="ChEBI" id="CHEBI:29105"/>
        <label>2</label>
        <note>catalytic</note>
    </ligand>
</feature>
<keyword evidence="5" id="KW-0645">Protease</keyword>
<evidence type="ECO:0000256" key="2">
    <source>
        <dbReference type="ARBA" id="ARBA00010370"/>
    </source>
</evidence>
<evidence type="ECO:0000256" key="1">
    <source>
        <dbReference type="ARBA" id="ARBA00004498"/>
    </source>
</evidence>
<evidence type="ECO:0000256" key="12">
    <source>
        <dbReference type="ARBA" id="ARBA00023049"/>
    </source>
</evidence>
<feature type="binding site" evidence="16">
    <location>
        <position position="192"/>
    </location>
    <ligand>
        <name>Zn(2+)</name>
        <dbReference type="ChEBI" id="CHEBI:29105"/>
        <label>2</label>
        <note>catalytic</note>
    </ligand>
</feature>
<feature type="binding site" evidence="17">
    <location>
        <position position="140"/>
    </location>
    <ligand>
        <name>Ca(2+)</name>
        <dbReference type="ChEBI" id="CHEBI:29108"/>
        <label>3</label>
    </ligand>
</feature>
<dbReference type="EMBL" id="AFYH01094590">
    <property type="status" value="NOT_ANNOTATED_CDS"/>
    <property type="molecule type" value="Genomic_DNA"/>
</dbReference>
<feature type="binding site" evidence="17">
    <location>
        <position position="361"/>
    </location>
    <ligand>
        <name>Ca(2+)</name>
        <dbReference type="ChEBI" id="CHEBI:29108"/>
        <label>5</label>
    </ligand>
</feature>
<dbReference type="GO" id="GO:0006508">
    <property type="term" value="P:proteolysis"/>
    <property type="evidence" value="ECO:0007669"/>
    <property type="project" value="UniProtKB-KW"/>
</dbReference>
<feature type="binding site" evidence="16">
    <location>
        <position position="182"/>
    </location>
    <ligand>
        <name>Zn(2+)</name>
        <dbReference type="ChEBI" id="CHEBI:29105"/>
        <label>2</label>
        <note>catalytic</note>
    </ligand>
</feature>
<evidence type="ECO:0000259" key="22">
    <source>
        <dbReference type="SMART" id="SM00235"/>
    </source>
</evidence>
<dbReference type="PANTHER" id="PTHR10201">
    <property type="entry name" value="MATRIX METALLOPROTEINASE"/>
    <property type="match status" value="1"/>
</dbReference>
<evidence type="ECO:0000256" key="6">
    <source>
        <dbReference type="ARBA" id="ARBA00022723"/>
    </source>
</evidence>
<dbReference type="EMBL" id="AFYH01094587">
    <property type="status" value="NOT_ANNOTATED_CDS"/>
    <property type="molecule type" value="Genomic_DNA"/>
</dbReference>
<dbReference type="AlphaFoldDB" id="H3B3S8"/>
<feature type="binding site" description="in inhibited form" evidence="17">
    <location>
        <position position="56"/>
    </location>
    <ligand>
        <name>Zn(2+)</name>
        <dbReference type="ChEBI" id="CHEBI:29105"/>
        <label>2</label>
        <note>catalytic</note>
    </ligand>
</feature>
<feature type="binding site" evidence="17">
    <location>
        <position position="268"/>
    </location>
    <ligand>
        <name>Ca(2+)</name>
        <dbReference type="ChEBI" id="CHEBI:29108"/>
        <label>4</label>
    </ligand>
</feature>
<name>H3B3S8_LATCH</name>
<keyword evidence="3" id="KW-0964">Secreted</keyword>
<keyword evidence="14 18" id="KW-1015">Disulfide bond</keyword>
<evidence type="ECO:0000256" key="11">
    <source>
        <dbReference type="ARBA" id="ARBA00022837"/>
    </source>
</evidence>
<dbReference type="FunFam" id="2.110.10.10:FF:000002">
    <property type="entry name" value="Matrix metallopeptidase 3"/>
    <property type="match status" value="1"/>
</dbReference>
<dbReference type="GO" id="GO:0030198">
    <property type="term" value="P:extracellular matrix organization"/>
    <property type="evidence" value="ECO:0007669"/>
    <property type="project" value="TreeGrafter"/>
</dbReference>
<dbReference type="InterPro" id="IPR024079">
    <property type="entry name" value="MetalloPept_cat_dom_sf"/>
</dbReference>
<dbReference type="InterPro" id="IPR021158">
    <property type="entry name" value="Pept_M10A_Zn_BS"/>
</dbReference>
<accession>H3B3S8</accession>
<keyword evidence="11 17" id="KW-0106">Calcium</keyword>
<evidence type="ECO:0000256" key="20">
    <source>
        <dbReference type="PROSITE-ProRule" id="PRU01011"/>
    </source>
</evidence>
<dbReference type="CDD" id="cd00094">
    <property type="entry name" value="HX"/>
    <property type="match status" value="1"/>
</dbReference>
<evidence type="ECO:0000313" key="24">
    <source>
        <dbReference type="Proteomes" id="UP000008672"/>
    </source>
</evidence>
<feature type="repeat" description="Hemopexin" evidence="20">
    <location>
        <begin position="308"/>
        <end position="353"/>
    </location>
</feature>
<dbReference type="SUPFAM" id="SSF47090">
    <property type="entry name" value="PGBD-like"/>
    <property type="match status" value="1"/>
</dbReference>
<feature type="binding site" evidence="17">
    <location>
        <position position="163"/>
    </location>
    <ligand>
        <name>Ca(2+)</name>
        <dbReference type="ChEBI" id="CHEBI:29108"/>
        <label>1</label>
    </ligand>
</feature>
<keyword evidence="24" id="KW-1185">Reference proteome</keyword>
<keyword evidence="13" id="KW-0865">Zymogen</keyword>
<feature type="binding site" evidence="17">
    <location>
        <position position="408"/>
    </location>
    <ligand>
        <name>Ca(2+)</name>
        <dbReference type="ChEBI" id="CHEBI:29108"/>
        <label>4</label>
    </ligand>
</feature>
<dbReference type="FunFam" id="3.40.390.10:FF:000007">
    <property type="entry name" value="Collagenase 3"/>
    <property type="match status" value="1"/>
</dbReference>
<evidence type="ECO:0000313" key="23">
    <source>
        <dbReference type="Ensembl" id="ENSLACP00000016549.1"/>
    </source>
</evidence>
<comment type="similarity">
    <text evidence="2">Belongs to the peptidase M10A family.</text>
</comment>
<evidence type="ECO:0000256" key="10">
    <source>
        <dbReference type="ARBA" id="ARBA00022833"/>
    </source>
</evidence>